<dbReference type="VEuPathDB" id="FungiDB:H310_10547"/>
<sequence length="205" mass="22153">MKAELAVAAIAGVVSWIGWTIARTQTVQIDAAFGCSCGKVQGHVLAPSGLHIVCYCDDCQKFGDVVCKDVGNSPVDKHGGTDIVQVFPADVVISHGKEHVTIGKLTEKTKLLRVFASCCQTPLFNAQDDVAFIGLLTSVLKTPQDTGPVEFRIMGKFAKSLPREPVASIVSVNFVVMFFARSLLVYRSRAYPTPLEATMPRVILK</sequence>
<dbReference type="RefSeq" id="XP_008875186.1">
    <property type="nucleotide sequence ID" value="XM_008876964.1"/>
</dbReference>
<evidence type="ECO:0008006" key="2">
    <source>
        <dbReference type="Google" id="ProtNLM"/>
    </source>
</evidence>
<dbReference type="InterPro" id="IPR011057">
    <property type="entry name" value="Mss4-like_sf"/>
</dbReference>
<dbReference type="SUPFAM" id="SSF51316">
    <property type="entry name" value="Mss4-like"/>
    <property type="match status" value="1"/>
</dbReference>
<proteinExistence type="predicted"/>
<accession>A0A024TQZ7</accession>
<evidence type="ECO:0000313" key="1">
    <source>
        <dbReference type="EMBL" id="ETV96394.1"/>
    </source>
</evidence>
<reference evidence="1" key="1">
    <citation type="submission" date="2013-12" db="EMBL/GenBank/DDBJ databases">
        <title>The Genome Sequence of Aphanomyces invadans NJM9701.</title>
        <authorList>
            <consortium name="The Broad Institute Genomics Platform"/>
            <person name="Russ C."/>
            <person name="Tyler B."/>
            <person name="van West P."/>
            <person name="Dieguez-Uribeondo J."/>
            <person name="Young S.K."/>
            <person name="Zeng Q."/>
            <person name="Gargeya S."/>
            <person name="Fitzgerald M."/>
            <person name="Abouelleil A."/>
            <person name="Alvarado L."/>
            <person name="Chapman S.B."/>
            <person name="Gainer-Dewar J."/>
            <person name="Goldberg J."/>
            <person name="Griggs A."/>
            <person name="Gujja S."/>
            <person name="Hansen M."/>
            <person name="Howarth C."/>
            <person name="Imamovic A."/>
            <person name="Ireland A."/>
            <person name="Larimer J."/>
            <person name="McCowan C."/>
            <person name="Murphy C."/>
            <person name="Pearson M."/>
            <person name="Poon T.W."/>
            <person name="Priest M."/>
            <person name="Roberts A."/>
            <person name="Saif S."/>
            <person name="Shea T."/>
            <person name="Sykes S."/>
            <person name="Wortman J."/>
            <person name="Nusbaum C."/>
            <person name="Birren B."/>
        </authorList>
    </citation>
    <scope>NUCLEOTIDE SEQUENCE [LARGE SCALE GENOMIC DNA]</scope>
    <source>
        <strain evidence="1">NJM9701</strain>
    </source>
</reference>
<dbReference type="InterPro" id="IPR046149">
    <property type="entry name" value="DUF6151"/>
</dbReference>
<dbReference type="Pfam" id="PF19648">
    <property type="entry name" value="DUF6151"/>
    <property type="match status" value="1"/>
</dbReference>
<dbReference type="OrthoDB" id="63441at2759"/>
<protein>
    <recommendedName>
        <fullName evidence="2">CENP-V/GFA domain-containing protein</fullName>
    </recommendedName>
</protein>
<organism evidence="1">
    <name type="scientific">Aphanomyces invadans</name>
    <dbReference type="NCBI Taxonomy" id="157072"/>
    <lineage>
        <taxon>Eukaryota</taxon>
        <taxon>Sar</taxon>
        <taxon>Stramenopiles</taxon>
        <taxon>Oomycota</taxon>
        <taxon>Saprolegniomycetes</taxon>
        <taxon>Saprolegniales</taxon>
        <taxon>Verrucalvaceae</taxon>
        <taxon>Aphanomyces</taxon>
    </lineage>
</organism>
<dbReference type="GeneID" id="20087597"/>
<dbReference type="eggNOG" id="ENOG502SCQ7">
    <property type="taxonomic scope" value="Eukaryota"/>
</dbReference>
<dbReference type="AlphaFoldDB" id="A0A024TQZ7"/>
<gene>
    <name evidence="1" type="ORF">H310_10547</name>
</gene>
<dbReference type="Gene3D" id="3.90.1590.10">
    <property type="entry name" value="glutathione-dependent formaldehyde- activating enzyme (gfa)"/>
    <property type="match status" value="1"/>
</dbReference>
<dbReference type="EMBL" id="KI913977">
    <property type="protein sequence ID" value="ETV96394.1"/>
    <property type="molecule type" value="Genomic_DNA"/>
</dbReference>
<name>A0A024TQZ7_9STRA</name>